<keyword evidence="3 6" id="KW-0812">Transmembrane</keyword>
<evidence type="ECO:0000256" key="6">
    <source>
        <dbReference type="SAM" id="Phobius"/>
    </source>
</evidence>
<keyword evidence="4 6" id="KW-1133">Transmembrane helix</keyword>
<keyword evidence="8" id="KW-1185">Reference proteome</keyword>
<dbReference type="RefSeq" id="WP_145064702.1">
    <property type="nucleotide sequence ID" value="NZ_CP036287.1"/>
</dbReference>
<evidence type="ECO:0000256" key="4">
    <source>
        <dbReference type="ARBA" id="ARBA00022989"/>
    </source>
</evidence>
<feature type="transmembrane region" description="Helical" evidence="6">
    <location>
        <begin position="114"/>
        <end position="132"/>
    </location>
</feature>
<dbReference type="Pfam" id="PF03739">
    <property type="entry name" value="LptF_LptG"/>
    <property type="match status" value="1"/>
</dbReference>
<keyword evidence="2" id="KW-1003">Cell membrane</keyword>
<name>A0A518BIU2_9BACT</name>
<keyword evidence="5 6" id="KW-0472">Membrane</keyword>
<dbReference type="PANTHER" id="PTHR33529:SF6">
    <property type="entry name" value="YJGP_YJGQ FAMILY PERMEASE"/>
    <property type="match status" value="1"/>
</dbReference>
<proteinExistence type="predicted"/>
<dbReference type="EMBL" id="CP036287">
    <property type="protein sequence ID" value="QDU66900.1"/>
    <property type="molecule type" value="Genomic_DNA"/>
</dbReference>
<feature type="transmembrane region" description="Helical" evidence="6">
    <location>
        <begin position="21"/>
        <end position="40"/>
    </location>
</feature>
<dbReference type="GO" id="GO:0043190">
    <property type="term" value="C:ATP-binding cassette (ABC) transporter complex"/>
    <property type="evidence" value="ECO:0007669"/>
    <property type="project" value="TreeGrafter"/>
</dbReference>
<accession>A0A518BIU2</accession>
<evidence type="ECO:0000313" key="7">
    <source>
        <dbReference type="EMBL" id="QDU66900.1"/>
    </source>
</evidence>
<sequence length="380" mass="42520">MKMPRRRLALFGILDRYVAKLFLSAYLVALMMIVGLYLVVDLASNLDDYLRPNDQGTSPGILAVARYYTLHVPFLYLSVAPFVTLMAALFTVAKLQKAREVIAALSAGMSVRRLLLPLFVSAALIAVFMAGLREVATESIGFERDALRYSLDKHLAEVEIETMRVKDVQGEMIQLGSFRPGIGVDPRGVEPSVFHDLDAIRFIDGNWFHFVAERGRWIGDHRVGHWELEGGYQERVSDEDRIRTPLVQLDGQLEFSPRDVWSAWKGRGNALELSLREARSLSRRDPDNVQYQTLMNYLVTFPLANLVLLLVGLPFLMQFERGRGTEGLVAGFLLCVVYFAADFVTLNLGLQGHLDPLLASALPPLFFGSLGLVLFGSIRT</sequence>
<feature type="transmembrane region" description="Helical" evidence="6">
    <location>
        <begin position="328"/>
        <end position="350"/>
    </location>
</feature>
<dbReference type="KEGG" id="pbap:Pla133_19760"/>
<comment type="subcellular location">
    <subcellularLocation>
        <location evidence="1">Cell membrane</location>
        <topology evidence="1">Multi-pass membrane protein</topology>
    </subcellularLocation>
</comment>
<evidence type="ECO:0000256" key="5">
    <source>
        <dbReference type="ARBA" id="ARBA00023136"/>
    </source>
</evidence>
<organism evidence="7 8">
    <name type="scientific">Engelhardtia mirabilis</name>
    <dbReference type="NCBI Taxonomy" id="2528011"/>
    <lineage>
        <taxon>Bacteria</taxon>
        <taxon>Pseudomonadati</taxon>
        <taxon>Planctomycetota</taxon>
        <taxon>Planctomycetia</taxon>
        <taxon>Planctomycetia incertae sedis</taxon>
        <taxon>Engelhardtia</taxon>
    </lineage>
</organism>
<feature type="transmembrane region" description="Helical" evidence="6">
    <location>
        <begin position="74"/>
        <end position="93"/>
    </location>
</feature>
<evidence type="ECO:0000256" key="1">
    <source>
        <dbReference type="ARBA" id="ARBA00004651"/>
    </source>
</evidence>
<evidence type="ECO:0000256" key="3">
    <source>
        <dbReference type="ARBA" id="ARBA00022692"/>
    </source>
</evidence>
<evidence type="ECO:0000256" key="2">
    <source>
        <dbReference type="ARBA" id="ARBA00022475"/>
    </source>
</evidence>
<evidence type="ECO:0000313" key="8">
    <source>
        <dbReference type="Proteomes" id="UP000316921"/>
    </source>
</evidence>
<dbReference type="InterPro" id="IPR005495">
    <property type="entry name" value="LptG/LptF_permease"/>
</dbReference>
<dbReference type="GO" id="GO:0015920">
    <property type="term" value="P:lipopolysaccharide transport"/>
    <property type="evidence" value="ECO:0007669"/>
    <property type="project" value="TreeGrafter"/>
</dbReference>
<feature type="transmembrane region" description="Helical" evidence="6">
    <location>
        <begin position="294"/>
        <end position="316"/>
    </location>
</feature>
<protein>
    <submittedName>
        <fullName evidence="7">Putative permease YjgP/YjgQ family protein</fullName>
    </submittedName>
</protein>
<reference evidence="7 8" key="1">
    <citation type="submission" date="2019-02" db="EMBL/GenBank/DDBJ databases">
        <title>Deep-cultivation of Planctomycetes and their phenomic and genomic characterization uncovers novel biology.</title>
        <authorList>
            <person name="Wiegand S."/>
            <person name="Jogler M."/>
            <person name="Boedeker C."/>
            <person name="Pinto D."/>
            <person name="Vollmers J."/>
            <person name="Rivas-Marin E."/>
            <person name="Kohn T."/>
            <person name="Peeters S.H."/>
            <person name="Heuer A."/>
            <person name="Rast P."/>
            <person name="Oberbeckmann S."/>
            <person name="Bunk B."/>
            <person name="Jeske O."/>
            <person name="Meyerdierks A."/>
            <person name="Storesund J.E."/>
            <person name="Kallscheuer N."/>
            <person name="Luecker S."/>
            <person name="Lage O.M."/>
            <person name="Pohl T."/>
            <person name="Merkel B.J."/>
            <person name="Hornburger P."/>
            <person name="Mueller R.-W."/>
            <person name="Bruemmer F."/>
            <person name="Labrenz M."/>
            <person name="Spormann A.M."/>
            <person name="Op den Camp H."/>
            <person name="Overmann J."/>
            <person name="Amann R."/>
            <person name="Jetten M.S.M."/>
            <person name="Mascher T."/>
            <person name="Medema M.H."/>
            <person name="Devos D.P."/>
            <person name="Kaster A.-K."/>
            <person name="Ovreas L."/>
            <person name="Rohde M."/>
            <person name="Galperin M.Y."/>
            <person name="Jogler C."/>
        </authorList>
    </citation>
    <scope>NUCLEOTIDE SEQUENCE [LARGE SCALE GENOMIC DNA]</scope>
    <source>
        <strain evidence="7 8">Pla133</strain>
    </source>
</reference>
<dbReference type="PANTHER" id="PTHR33529">
    <property type="entry name" value="SLR0882 PROTEIN-RELATED"/>
    <property type="match status" value="1"/>
</dbReference>
<dbReference type="AlphaFoldDB" id="A0A518BIU2"/>
<dbReference type="Proteomes" id="UP000316921">
    <property type="component" value="Chromosome"/>
</dbReference>
<feature type="transmembrane region" description="Helical" evidence="6">
    <location>
        <begin position="356"/>
        <end position="378"/>
    </location>
</feature>
<gene>
    <name evidence="7" type="ORF">Pla133_19760</name>
</gene>